<accession>A0ABS0SF81</accession>
<feature type="domain" description="GHMP kinase N-terminal" evidence="11">
    <location>
        <begin position="69"/>
        <end position="144"/>
    </location>
</feature>
<dbReference type="HAMAP" id="MF_00061">
    <property type="entry name" value="IspE"/>
    <property type="match status" value="1"/>
</dbReference>
<evidence type="ECO:0000259" key="12">
    <source>
        <dbReference type="Pfam" id="PF08544"/>
    </source>
</evidence>
<comment type="similarity">
    <text evidence="1 10">Belongs to the GHMP kinase family. IspE subfamily.</text>
</comment>
<dbReference type="PANTHER" id="PTHR43527:SF2">
    <property type="entry name" value="4-DIPHOSPHOCYTIDYL-2-C-METHYL-D-ERYTHRITOL KINASE, CHLOROPLASTIC"/>
    <property type="match status" value="1"/>
</dbReference>
<feature type="active site" evidence="10">
    <location>
        <position position="139"/>
    </location>
</feature>
<comment type="function">
    <text evidence="10">Catalyzes the phosphorylation of the position 2 hydroxy group of 4-diphosphocytidyl-2C-methyl-D-erythritol.</text>
</comment>
<name>A0ABS0SF81_9HYPH</name>
<keyword evidence="6 10" id="KW-0418">Kinase</keyword>
<evidence type="ECO:0000256" key="5">
    <source>
        <dbReference type="ARBA" id="ARBA00022741"/>
    </source>
</evidence>
<evidence type="ECO:0000313" key="13">
    <source>
        <dbReference type="EMBL" id="MBI1621948.1"/>
    </source>
</evidence>
<comment type="catalytic activity">
    <reaction evidence="10">
        <text>4-CDP-2-C-methyl-D-erythritol + ATP = 4-CDP-2-C-methyl-D-erythritol 2-phosphate + ADP + H(+)</text>
        <dbReference type="Rhea" id="RHEA:18437"/>
        <dbReference type="ChEBI" id="CHEBI:15378"/>
        <dbReference type="ChEBI" id="CHEBI:30616"/>
        <dbReference type="ChEBI" id="CHEBI:57823"/>
        <dbReference type="ChEBI" id="CHEBI:57919"/>
        <dbReference type="ChEBI" id="CHEBI:456216"/>
        <dbReference type="EC" id="2.7.1.148"/>
    </reaction>
</comment>
<dbReference type="InterPro" id="IPR013750">
    <property type="entry name" value="GHMP_kinase_C_dom"/>
</dbReference>
<reference evidence="13 14" key="1">
    <citation type="submission" date="2020-10" db="EMBL/GenBank/DDBJ databases">
        <title>Aquamicrobium zhengzhouensis sp. nov., a exopolysaccharide producing bacterium isolated from farmland soil.</title>
        <authorList>
            <person name="Wang X."/>
        </authorList>
    </citation>
    <scope>NUCLEOTIDE SEQUENCE [LARGE SCALE GENOMIC DNA]</scope>
    <source>
        <strain evidence="14">cd-1</strain>
    </source>
</reference>
<evidence type="ECO:0000256" key="4">
    <source>
        <dbReference type="ARBA" id="ARBA00022679"/>
    </source>
</evidence>
<proteinExistence type="inferred from homology"/>
<dbReference type="PIRSF" id="PIRSF010376">
    <property type="entry name" value="IspE"/>
    <property type="match status" value="1"/>
</dbReference>
<dbReference type="SUPFAM" id="SSF55060">
    <property type="entry name" value="GHMP Kinase, C-terminal domain"/>
    <property type="match status" value="1"/>
</dbReference>
<keyword evidence="8 10" id="KW-0414">Isoprene biosynthesis</keyword>
<evidence type="ECO:0000313" key="14">
    <source>
        <dbReference type="Proteomes" id="UP000601789"/>
    </source>
</evidence>
<evidence type="ECO:0000256" key="1">
    <source>
        <dbReference type="ARBA" id="ARBA00009684"/>
    </source>
</evidence>
<dbReference type="PANTHER" id="PTHR43527">
    <property type="entry name" value="4-DIPHOSPHOCYTIDYL-2-C-METHYL-D-ERYTHRITOL KINASE, CHLOROPLASTIC"/>
    <property type="match status" value="1"/>
</dbReference>
<evidence type="ECO:0000259" key="11">
    <source>
        <dbReference type="Pfam" id="PF00288"/>
    </source>
</evidence>
<dbReference type="Gene3D" id="3.30.70.890">
    <property type="entry name" value="GHMP kinase, C-terminal domain"/>
    <property type="match status" value="1"/>
</dbReference>
<keyword evidence="4 10" id="KW-0808">Transferase</keyword>
<feature type="binding site" evidence="10">
    <location>
        <begin position="97"/>
        <end position="107"/>
    </location>
    <ligand>
        <name>ATP</name>
        <dbReference type="ChEBI" id="CHEBI:30616"/>
    </ligand>
</feature>
<keyword evidence="7 10" id="KW-0067">ATP-binding</keyword>
<protein>
    <recommendedName>
        <fullName evidence="3 10">4-diphosphocytidyl-2-C-methyl-D-erythritol kinase</fullName>
        <shortName evidence="10">CMK</shortName>
        <ecNumber evidence="2 10">2.7.1.148</ecNumber>
    </recommendedName>
    <alternativeName>
        <fullName evidence="9 10">4-(cytidine-5'-diphospho)-2-C-methyl-D-erythritol kinase</fullName>
    </alternativeName>
</protein>
<dbReference type="NCBIfam" id="NF011202">
    <property type="entry name" value="PRK14608.1"/>
    <property type="match status" value="1"/>
</dbReference>
<dbReference type="InterPro" id="IPR014721">
    <property type="entry name" value="Ribsml_uS5_D2-typ_fold_subgr"/>
</dbReference>
<evidence type="ECO:0000256" key="10">
    <source>
        <dbReference type="HAMAP-Rule" id="MF_00061"/>
    </source>
</evidence>
<dbReference type="EMBL" id="JADGMQ010000012">
    <property type="protein sequence ID" value="MBI1621948.1"/>
    <property type="molecule type" value="Genomic_DNA"/>
</dbReference>
<comment type="pathway">
    <text evidence="10">Isoprenoid biosynthesis; isopentenyl diphosphate biosynthesis via DXP pathway; isopentenyl diphosphate from 1-deoxy-D-xylulose 5-phosphate: step 3/6.</text>
</comment>
<dbReference type="SUPFAM" id="SSF54211">
    <property type="entry name" value="Ribosomal protein S5 domain 2-like"/>
    <property type="match status" value="1"/>
</dbReference>
<dbReference type="EC" id="2.7.1.148" evidence="2 10"/>
<dbReference type="Gene3D" id="3.30.230.10">
    <property type="match status" value="1"/>
</dbReference>
<evidence type="ECO:0000256" key="6">
    <source>
        <dbReference type="ARBA" id="ARBA00022777"/>
    </source>
</evidence>
<evidence type="ECO:0000256" key="9">
    <source>
        <dbReference type="ARBA" id="ARBA00032554"/>
    </source>
</evidence>
<feature type="active site" evidence="10">
    <location>
        <position position="12"/>
    </location>
</feature>
<gene>
    <name evidence="10" type="primary">ispE</name>
    <name evidence="13" type="ORF">IOD40_14905</name>
</gene>
<dbReference type="GO" id="GO:0050515">
    <property type="term" value="F:4-(cytidine 5'-diphospho)-2-C-methyl-D-erythritol kinase activity"/>
    <property type="evidence" value="ECO:0007669"/>
    <property type="project" value="UniProtKB-EC"/>
</dbReference>
<dbReference type="NCBIfam" id="TIGR00154">
    <property type="entry name" value="ispE"/>
    <property type="match status" value="1"/>
</dbReference>
<evidence type="ECO:0000256" key="8">
    <source>
        <dbReference type="ARBA" id="ARBA00023229"/>
    </source>
</evidence>
<evidence type="ECO:0000256" key="2">
    <source>
        <dbReference type="ARBA" id="ARBA00012052"/>
    </source>
</evidence>
<dbReference type="Pfam" id="PF00288">
    <property type="entry name" value="GHMP_kinases_N"/>
    <property type="match status" value="1"/>
</dbReference>
<keyword evidence="14" id="KW-1185">Reference proteome</keyword>
<dbReference type="InterPro" id="IPR006204">
    <property type="entry name" value="GHMP_kinase_N_dom"/>
</dbReference>
<dbReference type="InterPro" id="IPR004424">
    <property type="entry name" value="IspE"/>
</dbReference>
<evidence type="ECO:0000256" key="7">
    <source>
        <dbReference type="ARBA" id="ARBA00022840"/>
    </source>
</evidence>
<feature type="domain" description="GHMP kinase C-terminal" evidence="12">
    <location>
        <begin position="210"/>
        <end position="273"/>
    </location>
</feature>
<sequence>MAEAIAEHAPAKVNLALHITGQRADGYHLLESIVVFTEEGDRVFVEASDEDRFTISGPFSDGLDAGQDNLVTRARDHLRALVGSTAAVAIHLEKNLPVASGIGGGSSDAAATLRALCRLWLISPSGEALSALALQLGADVPMCLEARSLIARGIGEKVVPVSMPDLPLVLVNPGVAVSTPSAFRALARKDNPILPSLPDGLDSAGIVTWLSNSSRNDLEAPARLLAPEVAEVIGALGHTGSSLSRMSGSGATCFGIFPSFEEACAAATKLAAAHPSWYVRATRTIQERHHGKHR</sequence>
<comment type="caution">
    <text evidence="13">The sequence shown here is derived from an EMBL/GenBank/DDBJ whole genome shotgun (WGS) entry which is preliminary data.</text>
</comment>
<dbReference type="Proteomes" id="UP000601789">
    <property type="component" value="Unassembled WGS sequence"/>
</dbReference>
<keyword evidence="5 10" id="KW-0547">Nucleotide-binding</keyword>
<dbReference type="Pfam" id="PF08544">
    <property type="entry name" value="GHMP_kinases_C"/>
    <property type="match status" value="1"/>
</dbReference>
<organism evidence="13 14">
    <name type="scientific">Aquamicrobium zhengzhouense</name>
    <dbReference type="NCBI Taxonomy" id="2781738"/>
    <lineage>
        <taxon>Bacteria</taxon>
        <taxon>Pseudomonadati</taxon>
        <taxon>Pseudomonadota</taxon>
        <taxon>Alphaproteobacteria</taxon>
        <taxon>Hyphomicrobiales</taxon>
        <taxon>Phyllobacteriaceae</taxon>
        <taxon>Aquamicrobium</taxon>
    </lineage>
</organism>
<evidence type="ECO:0000256" key="3">
    <source>
        <dbReference type="ARBA" id="ARBA00017473"/>
    </source>
</evidence>
<dbReference type="RefSeq" id="WP_198477490.1">
    <property type="nucleotide sequence ID" value="NZ_JADGMQ010000012.1"/>
</dbReference>
<dbReference type="InterPro" id="IPR020568">
    <property type="entry name" value="Ribosomal_Su5_D2-typ_SF"/>
</dbReference>
<dbReference type="InterPro" id="IPR036554">
    <property type="entry name" value="GHMP_kinase_C_sf"/>
</dbReference>